<accession>A0A183EBG5</accession>
<dbReference type="GO" id="GO:0016020">
    <property type="term" value="C:membrane"/>
    <property type="evidence" value="ECO:0007669"/>
    <property type="project" value="UniProtKB-SubCell"/>
</dbReference>
<dbReference type="Pfam" id="PF01384">
    <property type="entry name" value="PHO4"/>
    <property type="match status" value="1"/>
</dbReference>
<evidence type="ECO:0000256" key="4">
    <source>
        <dbReference type="ARBA" id="ARBA00022592"/>
    </source>
</evidence>
<organism evidence="8">
    <name type="scientific">Gongylonema pulchrum</name>
    <dbReference type="NCBI Taxonomy" id="637853"/>
    <lineage>
        <taxon>Eukaryota</taxon>
        <taxon>Metazoa</taxon>
        <taxon>Ecdysozoa</taxon>
        <taxon>Nematoda</taxon>
        <taxon>Chromadorea</taxon>
        <taxon>Rhabditida</taxon>
        <taxon>Spirurina</taxon>
        <taxon>Spiruromorpha</taxon>
        <taxon>Spiruroidea</taxon>
        <taxon>Gongylonematidae</taxon>
        <taxon>Gongylonema</taxon>
    </lineage>
</organism>
<proteinExistence type="inferred from homology"/>
<protein>
    <submittedName>
        <fullName evidence="8">AT-hook motif nuclear-localized protein</fullName>
    </submittedName>
</protein>
<evidence type="ECO:0000256" key="7">
    <source>
        <dbReference type="ARBA" id="ARBA00023136"/>
    </source>
</evidence>
<comment type="similarity">
    <text evidence="2">Belongs to the inorganic phosphate transporter (PiT) (TC 2.A.20) family.</text>
</comment>
<evidence type="ECO:0000256" key="2">
    <source>
        <dbReference type="ARBA" id="ARBA00009916"/>
    </source>
</evidence>
<evidence type="ECO:0000256" key="6">
    <source>
        <dbReference type="ARBA" id="ARBA00022989"/>
    </source>
</evidence>
<dbReference type="InterPro" id="IPR001204">
    <property type="entry name" value="Phos_transporter"/>
</dbReference>
<reference evidence="8" key="1">
    <citation type="submission" date="2016-06" db="UniProtKB">
        <authorList>
            <consortium name="WormBaseParasite"/>
        </authorList>
    </citation>
    <scope>IDENTIFICATION</scope>
</reference>
<evidence type="ECO:0000256" key="5">
    <source>
        <dbReference type="ARBA" id="ARBA00022692"/>
    </source>
</evidence>
<dbReference type="WBParaSite" id="GPUH_0001833101-mRNA-1">
    <property type="protein sequence ID" value="GPUH_0001833101-mRNA-1"/>
    <property type="gene ID" value="GPUH_0001833101"/>
</dbReference>
<keyword evidence="7" id="KW-0472">Membrane</keyword>
<evidence type="ECO:0000313" key="8">
    <source>
        <dbReference type="WBParaSite" id="GPUH_0001833101-mRNA-1"/>
    </source>
</evidence>
<keyword evidence="3" id="KW-0813">Transport</keyword>
<keyword evidence="4" id="KW-0592">Phosphate transport</keyword>
<comment type="subcellular location">
    <subcellularLocation>
        <location evidence="1">Membrane</location>
        <topology evidence="1">Multi-pass membrane protein</topology>
    </subcellularLocation>
</comment>
<dbReference type="GO" id="GO:0035435">
    <property type="term" value="P:phosphate ion transmembrane transport"/>
    <property type="evidence" value="ECO:0007669"/>
    <property type="project" value="TreeGrafter"/>
</dbReference>
<evidence type="ECO:0000256" key="1">
    <source>
        <dbReference type="ARBA" id="ARBA00004141"/>
    </source>
</evidence>
<dbReference type="GO" id="GO:0005315">
    <property type="term" value="F:phosphate transmembrane transporter activity"/>
    <property type="evidence" value="ECO:0007669"/>
    <property type="project" value="InterPro"/>
</dbReference>
<dbReference type="PANTHER" id="PTHR11101:SF80">
    <property type="entry name" value="PHOSPHATE TRANSPORTER"/>
    <property type="match status" value="1"/>
</dbReference>
<keyword evidence="5" id="KW-0812">Transmembrane</keyword>
<evidence type="ECO:0000256" key="3">
    <source>
        <dbReference type="ARBA" id="ARBA00022448"/>
    </source>
</evidence>
<dbReference type="AlphaFoldDB" id="A0A183EBG5"/>
<dbReference type="PANTHER" id="PTHR11101">
    <property type="entry name" value="PHOSPHATE TRANSPORTER"/>
    <property type="match status" value="1"/>
</dbReference>
<sequence>LHGTVLGTRSLLHYENGKHLALEIGVTSEQPLAETSTDLGSGSNAVVGVVAAPQQTATADGHYGLGSNTVQPSRTIETFFRSSKPEDPQASRLFSFLQVLTACFAGFAHGGNDVRSKLEVRTKGGLLLESLEKNCISAVPPLFLVIKKCYRETYSGFAIEFGAAVTVLVSSKFGLPISSTQCKQKFSLKMSQVGSVVAVGTVQASGSVKWSTFRNISLSWLVTLPVTGKVFIKQFLENSTCITIAGS</sequence>
<keyword evidence="6" id="KW-1133">Transmembrane helix</keyword>
<name>A0A183EBG5_9BILA</name>